<feature type="region of interest" description="Disordered" evidence="3">
    <location>
        <begin position="269"/>
        <end position="331"/>
    </location>
</feature>
<dbReference type="Gene3D" id="1.10.340.30">
    <property type="entry name" value="Hypothetical protein, domain 2"/>
    <property type="match status" value="1"/>
</dbReference>
<evidence type="ECO:0000313" key="4">
    <source>
        <dbReference type="EMBL" id="KAL2072699.1"/>
    </source>
</evidence>
<comment type="caution">
    <text evidence="4">The sequence shown here is derived from an EMBL/GenBank/DDBJ whole genome shotgun (WGS) entry which is preliminary data.</text>
</comment>
<evidence type="ECO:0000313" key="5">
    <source>
        <dbReference type="Proteomes" id="UP001595075"/>
    </source>
</evidence>
<evidence type="ECO:0000256" key="1">
    <source>
        <dbReference type="ARBA" id="ARBA00004123"/>
    </source>
</evidence>
<feature type="region of interest" description="Disordered" evidence="3">
    <location>
        <begin position="204"/>
        <end position="250"/>
    </location>
</feature>
<proteinExistence type="predicted"/>
<keyword evidence="2" id="KW-0539">Nucleus</keyword>
<keyword evidence="5" id="KW-1185">Reference proteome</keyword>
<dbReference type="EMBL" id="JAZHXI010000004">
    <property type="protein sequence ID" value="KAL2072699.1"/>
    <property type="molecule type" value="Genomic_DNA"/>
</dbReference>
<evidence type="ECO:0000256" key="2">
    <source>
        <dbReference type="ARBA" id="ARBA00023242"/>
    </source>
</evidence>
<dbReference type="PANTHER" id="PTHR15074:SF0">
    <property type="entry name" value="METHYL-CPG-BINDING DOMAIN PROTEIN 4-LIKE PROTEIN"/>
    <property type="match status" value="1"/>
</dbReference>
<evidence type="ECO:0008006" key="6">
    <source>
        <dbReference type="Google" id="ProtNLM"/>
    </source>
</evidence>
<feature type="compositionally biased region" description="Low complexity" evidence="3">
    <location>
        <begin position="155"/>
        <end position="166"/>
    </location>
</feature>
<comment type="subcellular location">
    <subcellularLocation>
        <location evidence="1">Nucleus</location>
    </subcellularLocation>
</comment>
<organism evidence="4 5">
    <name type="scientific">Oculimacula yallundae</name>
    <dbReference type="NCBI Taxonomy" id="86028"/>
    <lineage>
        <taxon>Eukaryota</taxon>
        <taxon>Fungi</taxon>
        <taxon>Dikarya</taxon>
        <taxon>Ascomycota</taxon>
        <taxon>Pezizomycotina</taxon>
        <taxon>Leotiomycetes</taxon>
        <taxon>Helotiales</taxon>
        <taxon>Ploettnerulaceae</taxon>
        <taxon>Oculimacula</taxon>
    </lineage>
</organism>
<sequence>MDRVSGASSSQDRLVVDVTDDNASQWSMTEYGSLDWDHSGDEFDRIQVLPKITRRASSVSPRDAAKLRDASLKSTTFSDHQVRGSETARILSVRSSRGAVKIRSSSVEPVMPIRRKARSAPPSGNRNIHVVRDAHGRFARKTASPSTIQSRKRSASTPATRASAPPGYLSERSMFGLKRETPIPPPKRIDFKALKFSPIVASSSLASATPAEKDASPKATPDMENSKVAAKRDSKGRFASKSKPVADTQEIVETSTERIIEVILPVKPKTKSRRAPAKSPYFTPPVTPAKPRKVKKEDTSEFNPEESQKLSPIKDGSTPPSSQGSAKKRIPGKTVSCIPFPPLSAPHFGLIQEKLAHNPFRLLIAVTFLIRTHGKHAIPVFYQLMEKYPSPEALVAADKADIVPIIRHLGLQNQRAATYQTYAKIWLEDPPMKDKRYPVRGYPEAESGRDIKKGETILDTDERLAWEIGHMTQGPYAIDSWRIFCRDVLRGVAEGYNGEGTAEGFQPEWMRVVPEDKELRAYLRWMWLKEGFEWDPFTGEKDVAEKELMRAAMEGRVAWDDEGGMRILDEVLSLEPGLSQVGNL</sequence>
<name>A0ABR4CRT8_9HELO</name>
<dbReference type="InterPro" id="IPR011257">
    <property type="entry name" value="DNA_glycosylase"/>
</dbReference>
<dbReference type="SUPFAM" id="SSF48150">
    <property type="entry name" value="DNA-glycosylase"/>
    <property type="match status" value="1"/>
</dbReference>
<accession>A0ABR4CRT8</accession>
<reference evidence="4 5" key="1">
    <citation type="journal article" date="2024" name="Commun. Biol.">
        <title>Comparative genomic analysis of thermophilic fungi reveals convergent evolutionary adaptations and gene losses.</title>
        <authorList>
            <person name="Steindorff A.S."/>
            <person name="Aguilar-Pontes M.V."/>
            <person name="Robinson A.J."/>
            <person name="Andreopoulos B."/>
            <person name="LaButti K."/>
            <person name="Kuo A."/>
            <person name="Mondo S."/>
            <person name="Riley R."/>
            <person name="Otillar R."/>
            <person name="Haridas S."/>
            <person name="Lipzen A."/>
            <person name="Grimwood J."/>
            <person name="Schmutz J."/>
            <person name="Clum A."/>
            <person name="Reid I.D."/>
            <person name="Moisan M.C."/>
            <person name="Butler G."/>
            <person name="Nguyen T.T.M."/>
            <person name="Dewar K."/>
            <person name="Conant G."/>
            <person name="Drula E."/>
            <person name="Henrissat B."/>
            <person name="Hansel C."/>
            <person name="Singer S."/>
            <person name="Hutchinson M.I."/>
            <person name="de Vries R.P."/>
            <person name="Natvig D.O."/>
            <person name="Powell A.J."/>
            <person name="Tsang A."/>
            <person name="Grigoriev I.V."/>
        </authorList>
    </citation>
    <scope>NUCLEOTIDE SEQUENCE [LARGE SCALE GENOMIC DNA]</scope>
    <source>
        <strain evidence="4 5">CBS 494.80</strain>
    </source>
</reference>
<evidence type="ECO:0000256" key="3">
    <source>
        <dbReference type="SAM" id="MobiDB-lite"/>
    </source>
</evidence>
<dbReference type="PANTHER" id="PTHR15074">
    <property type="entry name" value="METHYL-CPG-BINDING PROTEIN"/>
    <property type="match status" value="1"/>
</dbReference>
<dbReference type="InterPro" id="IPR045138">
    <property type="entry name" value="MeCP2/MBD4"/>
</dbReference>
<protein>
    <recommendedName>
        <fullName evidence="6">HhH-GPD domain-containing protein</fullName>
    </recommendedName>
</protein>
<feature type="region of interest" description="Disordered" evidence="3">
    <location>
        <begin position="138"/>
        <end position="169"/>
    </location>
</feature>
<dbReference type="Proteomes" id="UP001595075">
    <property type="component" value="Unassembled WGS sequence"/>
</dbReference>
<gene>
    <name evidence="4" type="ORF">VTL71DRAFT_12042</name>
</gene>